<proteinExistence type="inferred from homology"/>
<dbReference type="Gene3D" id="3.10.50.40">
    <property type="match status" value="1"/>
</dbReference>
<dbReference type="Pfam" id="PF00639">
    <property type="entry name" value="Rotamase"/>
    <property type="match status" value="1"/>
</dbReference>
<evidence type="ECO:0000256" key="5">
    <source>
        <dbReference type="ARBA" id="ARBA00023110"/>
    </source>
</evidence>
<dbReference type="InterPro" id="IPR023058">
    <property type="entry name" value="PPIase_PpiC_CS"/>
</dbReference>
<dbReference type="Proteomes" id="UP001161405">
    <property type="component" value="Unassembled WGS sequence"/>
</dbReference>
<evidence type="ECO:0000256" key="6">
    <source>
        <dbReference type="ARBA" id="ARBA00030642"/>
    </source>
</evidence>
<dbReference type="PROSITE" id="PS50198">
    <property type="entry name" value="PPIC_PPIASE_2"/>
    <property type="match status" value="1"/>
</dbReference>
<evidence type="ECO:0000313" key="11">
    <source>
        <dbReference type="Proteomes" id="UP001161405"/>
    </source>
</evidence>
<evidence type="ECO:0000259" key="9">
    <source>
        <dbReference type="PROSITE" id="PS50198"/>
    </source>
</evidence>
<dbReference type="EMBL" id="BSNI01000002">
    <property type="protein sequence ID" value="GLQ16494.1"/>
    <property type="molecule type" value="Genomic_DNA"/>
</dbReference>
<dbReference type="Gene3D" id="1.10.8.1040">
    <property type="match status" value="1"/>
</dbReference>
<dbReference type="EC" id="5.2.1.8" evidence="3"/>
<feature type="domain" description="PpiC" evidence="9">
    <location>
        <begin position="148"/>
        <end position="237"/>
    </location>
</feature>
<evidence type="ECO:0000256" key="8">
    <source>
        <dbReference type="PROSITE-ProRule" id="PRU00278"/>
    </source>
</evidence>
<dbReference type="RefSeq" id="WP_284362140.1">
    <property type="nucleotide sequence ID" value="NZ_BSNI01000002.1"/>
</dbReference>
<keyword evidence="5 8" id="KW-0697">Rotamase</keyword>
<keyword evidence="8 10" id="KW-0413">Isomerase</keyword>
<evidence type="ECO:0000256" key="4">
    <source>
        <dbReference type="ARBA" id="ARBA00018370"/>
    </source>
</evidence>
<protein>
    <recommendedName>
        <fullName evidence="4">Parvulin-like PPIase</fullName>
        <ecNumber evidence="3">5.2.1.8</ecNumber>
    </recommendedName>
    <alternativeName>
        <fullName evidence="6">Peptidyl-prolyl cis-trans isomerase plp</fullName>
    </alternativeName>
    <alternativeName>
        <fullName evidence="7">Rotamase plp</fullName>
    </alternativeName>
</protein>
<comment type="similarity">
    <text evidence="2">Belongs to the PpiC/parvulin rotamase family.</text>
</comment>
<evidence type="ECO:0000256" key="1">
    <source>
        <dbReference type="ARBA" id="ARBA00000971"/>
    </source>
</evidence>
<evidence type="ECO:0000256" key="7">
    <source>
        <dbReference type="ARBA" id="ARBA00031484"/>
    </source>
</evidence>
<evidence type="ECO:0000256" key="3">
    <source>
        <dbReference type="ARBA" id="ARBA00013194"/>
    </source>
</evidence>
<reference evidence="10" key="2">
    <citation type="submission" date="2023-01" db="EMBL/GenBank/DDBJ databases">
        <title>Draft genome sequence of Maritalea porphyrae strain NBRC 107169.</title>
        <authorList>
            <person name="Sun Q."/>
            <person name="Mori K."/>
        </authorList>
    </citation>
    <scope>NUCLEOTIDE SEQUENCE</scope>
    <source>
        <strain evidence="10">NBRC 107169</strain>
    </source>
</reference>
<evidence type="ECO:0000313" key="10">
    <source>
        <dbReference type="EMBL" id="GLQ16494.1"/>
    </source>
</evidence>
<name>A0ABQ5UNQ3_9HYPH</name>
<evidence type="ECO:0000256" key="2">
    <source>
        <dbReference type="ARBA" id="ARBA00007656"/>
    </source>
</evidence>
<reference evidence="10" key="1">
    <citation type="journal article" date="2014" name="Int. J. Syst. Evol. Microbiol.">
        <title>Complete genome of a new Firmicutes species belonging to the dominant human colonic microbiota ('Ruminococcus bicirculans') reveals two chromosomes and a selective capacity to utilize plant glucans.</title>
        <authorList>
            <consortium name="NISC Comparative Sequencing Program"/>
            <person name="Wegmann U."/>
            <person name="Louis P."/>
            <person name="Goesmann A."/>
            <person name="Henrissat B."/>
            <person name="Duncan S.H."/>
            <person name="Flint H.J."/>
        </authorList>
    </citation>
    <scope>NUCLEOTIDE SEQUENCE</scope>
    <source>
        <strain evidence="10">NBRC 107169</strain>
    </source>
</reference>
<dbReference type="PROSITE" id="PS01096">
    <property type="entry name" value="PPIC_PPIASE_1"/>
    <property type="match status" value="1"/>
</dbReference>
<sequence>MLKFELKRQSTLRSILLGGAVAFGMFGTSMAVAQTAVAPDEVIAVVGGETITQAELTYALEDMGDEIQQIAPNERREFLVQMLVDMKVMAQAARRAGMADTDTFARRKTYLEDRALRRAYLQDIMAAELTQEELQAEYDDVFKDFKPTEQLRARHVLVASEEDAKLVIAELDKGRDFAEVAKEKSTGPTGPNGGDLGYFSEGDMVPEFYDASRALEVGAYSAPVQSQFGWHVIKLEDRRPSTPPAMEQVFPQIRQRVMVKKFEKLVEDLKANAEINIVNQGN</sequence>
<dbReference type="InterPro" id="IPR046357">
    <property type="entry name" value="PPIase_dom_sf"/>
</dbReference>
<dbReference type="InterPro" id="IPR000297">
    <property type="entry name" value="PPIase_PpiC"/>
</dbReference>
<dbReference type="PANTHER" id="PTHR47245">
    <property type="entry name" value="PEPTIDYLPROLYL ISOMERASE"/>
    <property type="match status" value="1"/>
</dbReference>
<dbReference type="GO" id="GO:0016853">
    <property type="term" value="F:isomerase activity"/>
    <property type="evidence" value="ECO:0007669"/>
    <property type="project" value="UniProtKB-KW"/>
</dbReference>
<comment type="catalytic activity">
    <reaction evidence="1">
        <text>[protein]-peptidylproline (omega=180) = [protein]-peptidylproline (omega=0)</text>
        <dbReference type="Rhea" id="RHEA:16237"/>
        <dbReference type="Rhea" id="RHEA-COMP:10747"/>
        <dbReference type="Rhea" id="RHEA-COMP:10748"/>
        <dbReference type="ChEBI" id="CHEBI:83833"/>
        <dbReference type="ChEBI" id="CHEBI:83834"/>
        <dbReference type="EC" id="5.2.1.8"/>
    </reaction>
</comment>
<dbReference type="SUPFAM" id="SSF109998">
    <property type="entry name" value="Triger factor/SurA peptide-binding domain-like"/>
    <property type="match status" value="1"/>
</dbReference>
<keyword evidence="11" id="KW-1185">Reference proteome</keyword>
<dbReference type="InterPro" id="IPR027304">
    <property type="entry name" value="Trigger_fact/SurA_dom_sf"/>
</dbReference>
<dbReference type="InterPro" id="IPR050245">
    <property type="entry name" value="PrsA_foldase"/>
</dbReference>
<organism evidence="10 11">
    <name type="scientific">Maritalea porphyrae</name>
    <dbReference type="NCBI Taxonomy" id="880732"/>
    <lineage>
        <taxon>Bacteria</taxon>
        <taxon>Pseudomonadati</taxon>
        <taxon>Pseudomonadota</taxon>
        <taxon>Alphaproteobacteria</taxon>
        <taxon>Hyphomicrobiales</taxon>
        <taxon>Devosiaceae</taxon>
        <taxon>Maritalea</taxon>
    </lineage>
</organism>
<gene>
    <name evidence="10" type="ORF">GCM10007879_07430</name>
</gene>
<accession>A0ABQ5UNQ3</accession>
<dbReference type="PANTHER" id="PTHR47245:SF2">
    <property type="entry name" value="PEPTIDYL-PROLYL CIS-TRANS ISOMERASE HP_0175-RELATED"/>
    <property type="match status" value="1"/>
</dbReference>
<comment type="caution">
    <text evidence="10">The sequence shown here is derived from an EMBL/GenBank/DDBJ whole genome shotgun (WGS) entry which is preliminary data.</text>
</comment>
<dbReference type="SUPFAM" id="SSF54534">
    <property type="entry name" value="FKBP-like"/>
    <property type="match status" value="1"/>
</dbReference>